<dbReference type="InterPro" id="IPR034660">
    <property type="entry name" value="DinB/YfiT-like"/>
</dbReference>
<name>A0A0A3HP73_9BACL</name>
<accession>A0A0A3HP73</accession>
<sequence length="179" mass="20982">MSIGNEYLKIVIKRLKSLKDLGDKTIEQLSDQEIHWTYNEESNSVAIIVKHMSGNMVSRWTEFLTSDGEKDYRNRDDEFVDDITSKYDLLIVWERGWKTLLSALSNLKEDDLLKQITIRGEQHSVIDAIERQVAHYAYHVGQIVYLGKQMKNDFWQNLSIPKGKSQTYLKEMIEKQQNP</sequence>
<evidence type="ECO:0008006" key="3">
    <source>
        <dbReference type="Google" id="ProtNLM"/>
    </source>
</evidence>
<dbReference type="SUPFAM" id="SSF109854">
    <property type="entry name" value="DinB/YfiT-like putative metalloenzymes"/>
    <property type="match status" value="1"/>
</dbReference>
<dbReference type="eggNOG" id="COG2318">
    <property type="taxonomic scope" value="Bacteria"/>
</dbReference>
<gene>
    <name evidence="1" type="ORF">CD29_18880</name>
</gene>
<evidence type="ECO:0000313" key="1">
    <source>
        <dbReference type="EMBL" id="KGR74331.1"/>
    </source>
</evidence>
<protein>
    <recommendedName>
        <fullName evidence="3">DUF1572 domain-containing protein</fullName>
    </recommendedName>
</protein>
<dbReference type="AlphaFoldDB" id="A0A0A3HP73"/>
<proteinExistence type="predicted"/>
<dbReference type="OrthoDB" id="68731at2"/>
<evidence type="ECO:0000313" key="2">
    <source>
        <dbReference type="Proteomes" id="UP000030416"/>
    </source>
</evidence>
<dbReference type="EMBL" id="JPVN01000037">
    <property type="protein sequence ID" value="KGR74331.1"/>
    <property type="molecule type" value="Genomic_DNA"/>
</dbReference>
<keyword evidence="2" id="KW-1185">Reference proteome</keyword>
<dbReference type="Gene3D" id="1.20.120.450">
    <property type="entry name" value="dinb family like domain"/>
    <property type="match status" value="1"/>
</dbReference>
<organism evidence="1 2">
    <name type="scientific">Ureibacillus manganicus DSM 26584</name>
    <dbReference type="NCBI Taxonomy" id="1384049"/>
    <lineage>
        <taxon>Bacteria</taxon>
        <taxon>Bacillati</taxon>
        <taxon>Bacillota</taxon>
        <taxon>Bacilli</taxon>
        <taxon>Bacillales</taxon>
        <taxon>Caryophanaceae</taxon>
        <taxon>Ureibacillus</taxon>
    </lineage>
</organism>
<dbReference type="InterPro" id="IPR011466">
    <property type="entry name" value="DUF1572"/>
</dbReference>
<comment type="caution">
    <text evidence="1">The sequence shown here is derived from an EMBL/GenBank/DDBJ whole genome shotgun (WGS) entry which is preliminary data.</text>
</comment>
<dbReference type="Proteomes" id="UP000030416">
    <property type="component" value="Unassembled WGS sequence"/>
</dbReference>
<dbReference type="Pfam" id="PF07609">
    <property type="entry name" value="DUF1572"/>
    <property type="match status" value="1"/>
</dbReference>
<reference evidence="1 2" key="1">
    <citation type="submission" date="2014-02" db="EMBL/GenBank/DDBJ databases">
        <title>Draft genome sequence of Lysinibacillus manganicus DSM 26584T.</title>
        <authorList>
            <person name="Zhang F."/>
            <person name="Wang G."/>
            <person name="Zhang L."/>
        </authorList>
    </citation>
    <scope>NUCLEOTIDE SEQUENCE [LARGE SCALE GENOMIC DNA]</scope>
    <source>
        <strain evidence="1 2">DSM 26584</strain>
    </source>
</reference>
<dbReference type="RefSeq" id="WP_036190057.1">
    <property type="nucleotide sequence ID" value="NZ_AVDA01000037.1"/>
</dbReference>